<evidence type="ECO:0000313" key="1">
    <source>
        <dbReference type="EMBL" id="CAI9276535.1"/>
    </source>
</evidence>
<keyword evidence="2" id="KW-1185">Reference proteome</keyword>
<gene>
    <name evidence="1" type="ORF">LSALG_LOCUS16509</name>
</gene>
<proteinExistence type="predicted"/>
<dbReference type="Proteomes" id="UP001177003">
    <property type="component" value="Chromosome 3"/>
</dbReference>
<accession>A0AA36DZ88</accession>
<name>A0AA36DZ88_LACSI</name>
<sequence>MVNRGMNVEPSIYMKGYKLYHGKGGRQFKKSLHENLQFLTPEMEHDVEDLKAIESVIVQGSLGSGIVDTKVLGIVDTKVLVELFSMYEEWQEKLGEIKSKELFIIELRDLERDHVMH</sequence>
<reference evidence="1" key="1">
    <citation type="submission" date="2023-04" db="EMBL/GenBank/DDBJ databases">
        <authorList>
            <person name="Vijverberg K."/>
            <person name="Xiong W."/>
            <person name="Schranz E."/>
        </authorList>
    </citation>
    <scope>NUCLEOTIDE SEQUENCE</scope>
</reference>
<evidence type="ECO:0000313" key="2">
    <source>
        <dbReference type="Proteomes" id="UP001177003"/>
    </source>
</evidence>
<protein>
    <submittedName>
        <fullName evidence="1">Uncharacterized protein</fullName>
    </submittedName>
</protein>
<dbReference type="EMBL" id="OX465079">
    <property type="protein sequence ID" value="CAI9276535.1"/>
    <property type="molecule type" value="Genomic_DNA"/>
</dbReference>
<organism evidence="1 2">
    <name type="scientific">Lactuca saligna</name>
    <name type="common">Willowleaf lettuce</name>
    <dbReference type="NCBI Taxonomy" id="75948"/>
    <lineage>
        <taxon>Eukaryota</taxon>
        <taxon>Viridiplantae</taxon>
        <taxon>Streptophyta</taxon>
        <taxon>Embryophyta</taxon>
        <taxon>Tracheophyta</taxon>
        <taxon>Spermatophyta</taxon>
        <taxon>Magnoliopsida</taxon>
        <taxon>eudicotyledons</taxon>
        <taxon>Gunneridae</taxon>
        <taxon>Pentapetalae</taxon>
        <taxon>asterids</taxon>
        <taxon>campanulids</taxon>
        <taxon>Asterales</taxon>
        <taxon>Asteraceae</taxon>
        <taxon>Cichorioideae</taxon>
        <taxon>Cichorieae</taxon>
        <taxon>Lactucinae</taxon>
        <taxon>Lactuca</taxon>
    </lineage>
</organism>
<dbReference type="AlphaFoldDB" id="A0AA36DZ88"/>